<proteinExistence type="predicted"/>
<dbReference type="Pfam" id="PF01048">
    <property type="entry name" value="PNP_UDP_1"/>
    <property type="match status" value="1"/>
</dbReference>
<dbReference type="PANTHER" id="PTHR43691">
    <property type="entry name" value="URIDINE PHOSPHORYLASE"/>
    <property type="match status" value="1"/>
</dbReference>
<protein>
    <recommendedName>
        <fullName evidence="2">Uridine phosphorylase</fullName>
        <ecNumber evidence="1">2.4.2.3</ecNumber>
    </recommendedName>
</protein>
<dbReference type="GO" id="GO:0005829">
    <property type="term" value="C:cytosol"/>
    <property type="evidence" value="ECO:0007669"/>
    <property type="project" value="TreeGrafter"/>
</dbReference>
<evidence type="ECO:0000256" key="2">
    <source>
        <dbReference type="ARBA" id="ARBA00021980"/>
    </source>
</evidence>
<dbReference type="SUPFAM" id="SSF53167">
    <property type="entry name" value="Purine and uridine phosphorylases"/>
    <property type="match status" value="1"/>
</dbReference>
<feature type="domain" description="Nucleoside phosphorylase" evidence="4">
    <location>
        <begin position="29"/>
        <end position="246"/>
    </location>
</feature>
<dbReference type="Proteomes" id="UP000481252">
    <property type="component" value="Unassembled WGS sequence"/>
</dbReference>
<dbReference type="InterPro" id="IPR035994">
    <property type="entry name" value="Nucleoside_phosphorylase_sf"/>
</dbReference>
<dbReference type="GO" id="GO:0009116">
    <property type="term" value="P:nucleoside metabolic process"/>
    <property type="evidence" value="ECO:0007669"/>
    <property type="project" value="InterPro"/>
</dbReference>
<dbReference type="EC" id="2.4.2.3" evidence="1"/>
<evidence type="ECO:0000313" key="5">
    <source>
        <dbReference type="EMBL" id="NGN41561.1"/>
    </source>
</evidence>
<comment type="catalytic activity">
    <reaction evidence="3">
        <text>uridine + phosphate = alpha-D-ribose 1-phosphate + uracil</text>
        <dbReference type="Rhea" id="RHEA:24388"/>
        <dbReference type="ChEBI" id="CHEBI:16704"/>
        <dbReference type="ChEBI" id="CHEBI:17568"/>
        <dbReference type="ChEBI" id="CHEBI:43474"/>
        <dbReference type="ChEBI" id="CHEBI:57720"/>
        <dbReference type="EC" id="2.4.2.3"/>
    </reaction>
</comment>
<accession>A0A7C9R6T6</accession>
<evidence type="ECO:0000259" key="4">
    <source>
        <dbReference type="Pfam" id="PF01048"/>
    </source>
</evidence>
<dbReference type="PANTHER" id="PTHR43691:SF11">
    <property type="entry name" value="FI09636P-RELATED"/>
    <property type="match status" value="1"/>
</dbReference>
<reference evidence="5 6" key="1">
    <citation type="submission" date="2020-02" db="EMBL/GenBank/DDBJ databases">
        <title>Genome sequence of the type strain CGMCC 1.15528 of Mesorhizobium zhangyense.</title>
        <authorList>
            <person name="Gao J."/>
            <person name="Sun J."/>
        </authorList>
    </citation>
    <scope>NUCLEOTIDE SEQUENCE [LARGE SCALE GENOMIC DNA]</scope>
    <source>
        <strain evidence="5 6">CGMCC 1.15528</strain>
    </source>
</reference>
<name>A0A7C9R6T6_9HYPH</name>
<comment type="caution">
    <text evidence="5">The sequence shown here is derived from an EMBL/GenBank/DDBJ whole genome shotgun (WGS) entry which is preliminary data.</text>
</comment>
<organism evidence="5 6">
    <name type="scientific">Mesorhizobium zhangyense</name>
    <dbReference type="NCBI Taxonomy" id="1776730"/>
    <lineage>
        <taxon>Bacteria</taxon>
        <taxon>Pseudomonadati</taxon>
        <taxon>Pseudomonadota</taxon>
        <taxon>Alphaproteobacteria</taxon>
        <taxon>Hyphomicrobiales</taxon>
        <taxon>Phyllobacteriaceae</taxon>
        <taxon>Mesorhizobium</taxon>
    </lineage>
</organism>
<evidence type="ECO:0000313" key="6">
    <source>
        <dbReference type="Proteomes" id="UP000481252"/>
    </source>
</evidence>
<dbReference type="RefSeq" id="WP_165117131.1">
    <property type="nucleotide sequence ID" value="NZ_JAAKZG010000004.1"/>
</dbReference>
<dbReference type="AlphaFoldDB" id="A0A7C9R6T6"/>
<keyword evidence="6" id="KW-1185">Reference proteome</keyword>
<dbReference type="CDD" id="cd17767">
    <property type="entry name" value="UP_EcUdp-like"/>
    <property type="match status" value="1"/>
</dbReference>
<dbReference type="Gene3D" id="3.40.50.1580">
    <property type="entry name" value="Nucleoside phosphorylase domain"/>
    <property type="match status" value="1"/>
</dbReference>
<gene>
    <name evidence="5" type="ORF">G6N74_10820</name>
</gene>
<sequence>MAKTSAAFPWKNGRPPHLPCGPGDIAENVLTPGDPDRVRLLADMMEDVTDFGRKREFAVITGTYEGQRLTICSTGIGGPSTEIALVELAMLGAKRVVRIGGMSSLVADYAVGTFIAVDSAIGDTGTALTYRAAGGKAQASPQISQGLVNAATELGLACRPGMVASTDSYYFGQDRRFRSIEGSSDPYGNFIDRFQAQGAIGVEMESEIILTVGGAIGLQTGCLLGVHGNRATDEWLDDYETTQRNLLRIAGRAFSSTDWELRSQP</sequence>
<dbReference type="GO" id="GO:0004850">
    <property type="term" value="F:uridine phosphorylase activity"/>
    <property type="evidence" value="ECO:0007669"/>
    <property type="project" value="UniProtKB-EC"/>
</dbReference>
<evidence type="ECO:0000256" key="1">
    <source>
        <dbReference type="ARBA" id="ARBA00011888"/>
    </source>
</evidence>
<evidence type="ECO:0000256" key="3">
    <source>
        <dbReference type="ARBA" id="ARBA00048447"/>
    </source>
</evidence>
<dbReference type="InterPro" id="IPR000845">
    <property type="entry name" value="Nucleoside_phosphorylase_d"/>
</dbReference>
<dbReference type="EMBL" id="JAAKZG010000004">
    <property type="protein sequence ID" value="NGN41561.1"/>
    <property type="molecule type" value="Genomic_DNA"/>
</dbReference>